<protein>
    <submittedName>
        <fullName evidence="3">Uncharacterized protein</fullName>
    </submittedName>
</protein>
<evidence type="ECO:0000256" key="2">
    <source>
        <dbReference type="SAM" id="Phobius"/>
    </source>
</evidence>
<organism evidence="3 4">
    <name type="scientific">Parthenolecanium corni</name>
    <dbReference type="NCBI Taxonomy" id="536013"/>
    <lineage>
        <taxon>Eukaryota</taxon>
        <taxon>Metazoa</taxon>
        <taxon>Ecdysozoa</taxon>
        <taxon>Arthropoda</taxon>
        <taxon>Hexapoda</taxon>
        <taxon>Insecta</taxon>
        <taxon>Pterygota</taxon>
        <taxon>Neoptera</taxon>
        <taxon>Paraneoptera</taxon>
        <taxon>Hemiptera</taxon>
        <taxon>Sternorrhyncha</taxon>
        <taxon>Coccoidea</taxon>
        <taxon>Coccidae</taxon>
        <taxon>Parthenolecanium</taxon>
    </lineage>
</organism>
<keyword evidence="4" id="KW-1185">Reference proteome</keyword>
<reference evidence="3 4" key="1">
    <citation type="submission" date="2024-03" db="EMBL/GenBank/DDBJ databases">
        <title>Adaptation during the transition from Ophiocordyceps entomopathogen to insect associate is accompanied by gene loss and intensified selection.</title>
        <authorList>
            <person name="Ward C.M."/>
            <person name="Onetto C.A."/>
            <person name="Borneman A.R."/>
        </authorList>
    </citation>
    <scope>NUCLEOTIDE SEQUENCE [LARGE SCALE GENOMIC DNA]</scope>
    <source>
        <strain evidence="3">AWRI1</strain>
        <tissue evidence="3">Single Adult Female</tissue>
    </source>
</reference>
<evidence type="ECO:0000313" key="3">
    <source>
        <dbReference type="EMBL" id="KAK7583934.1"/>
    </source>
</evidence>
<feature type="compositionally biased region" description="Basic residues" evidence="1">
    <location>
        <begin position="146"/>
        <end position="156"/>
    </location>
</feature>
<keyword evidence="2" id="KW-0472">Membrane</keyword>
<proteinExistence type="predicted"/>
<keyword evidence="2" id="KW-0812">Transmembrane</keyword>
<feature type="transmembrane region" description="Helical" evidence="2">
    <location>
        <begin position="7"/>
        <end position="24"/>
    </location>
</feature>
<dbReference type="Proteomes" id="UP001367676">
    <property type="component" value="Unassembled WGS sequence"/>
</dbReference>
<dbReference type="AlphaFoldDB" id="A0AAN9TGV0"/>
<feature type="compositionally biased region" description="Gly residues" evidence="1">
    <location>
        <begin position="118"/>
        <end position="142"/>
    </location>
</feature>
<gene>
    <name evidence="3" type="ORF">V9T40_004897</name>
</gene>
<comment type="caution">
    <text evidence="3">The sequence shown here is derived from an EMBL/GenBank/DDBJ whole genome shotgun (WGS) entry which is preliminary data.</text>
</comment>
<accession>A0AAN9TGV0</accession>
<feature type="region of interest" description="Disordered" evidence="1">
    <location>
        <begin position="54"/>
        <end position="156"/>
    </location>
</feature>
<evidence type="ECO:0000256" key="1">
    <source>
        <dbReference type="SAM" id="MobiDB-lite"/>
    </source>
</evidence>
<keyword evidence="2" id="KW-1133">Transmembrane helix</keyword>
<sequence>MACLDTCYYIGIGAILLIMLLFNVRCSFLQNGFHSLLRYDLRVDMFVNDNENESAETRREWGSLLAPQENESSESEKEVPSEPEATTSTKRDRSQSFAIPRPQEGSSDDDDGGNNCSGPGGGGSGPGGGGTGRSRRGSGPGGSIYSRRRGHAGKRNHLHKRNNIVFGRCDLDFDDDLQNSCVQLITNNLVELVNSESFLAQRDSVALMDDVLRLEKSLKYDKILGDLSP</sequence>
<evidence type="ECO:0000313" key="4">
    <source>
        <dbReference type="Proteomes" id="UP001367676"/>
    </source>
</evidence>
<name>A0AAN9TGV0_9HEMI</name>
<dbReference type="EMBL" id="JBBCAQ010000032">
    <property type="protein sequence ID" value="KAK7583934.1"/>
    <property type="molecule type" value="Genomic_DNA"/>
</dbReference>